<comment type="caution">
    <text evidence="5">The sequence shown here is derived from an EMBL/GenBank/DDBJ whole genome shotgun (WGS) entry which is preliminary data.</text>
</comment>
<dbReference type="GO" id="GO:0060003">
    <property type="term" value="P:copper ion export"/>
    <property type="evidence" value="ECO:0007669"/>
    <property type="project" value="TreeGrafter"/>
</dbReference>
<dbReference type="PANTHER" id="PTHR30097">
    <property type="entry name" value="CATION EFFLUX SYSTEM PROTEIN CUSB"/>
    <property type="match status" value="1"/>
</dbReference>
<evidence type="ECO:0000256" key="2">
    <source>
        <dbReference type="ARBA" id="ARBA00022448"/>
    </source>
</evidence>
<protein>
    <submittedName>
        <fullName evidence="5">Efflux transporter periplasmic adaptor subunit</fullName>
    </submittedName>
</protein>
<evidence type="ECO:0000313" key="5">
    <source>
        <dbReference type="EMBL" id="PIM52487.1"/>
    </source>
</evidence>
<dbReference type="SUPFAM" id="SSF111369">
    <property type="entry name" value="HlyD-like secretion proteins"/>
    <property type="match status" value="1"/>
</dbReference>
<feature type="non-terminal residue" evidence="5">
    <location>
        <position position="1"/>
    </location>
</feature>
<dbReference type="InterPro" id="IPR006143">
    <property type="entry name" value="RND_pump_MFP"/>
</dbReference>
<sequence>VRAPLAGRVIEMGAAPGGYWNDVNAPLMTIADLSRVSVTAAVPEKDLARIFVGQSAQVVLNAYPDDPRAGTVRYIGEVLDPDTRTVKVRLILDNADGRLRPGMFVKLRFAGPSHPAPVVPASALLQDGLFTRVFVERAPGRYVAREVTVGAAMGDEVEIVSGLRPGERVVVRDGVLLHD</sequence>
<evidence type="ECO:0000259" key="3">
    <source>
        <dbReference type="Pfam" id="PF25954"/>
    </source>
</evidence>
<dbReference type="Gene3D" id="2.40.30.170">
    <property type="match status" value="1"/>
</dbReference>
<dbReference type="FunFam" id="2.40.30.170:FF:000010">
    <property type="entry name" value="Efflux RND transporter periplasmic adaptor subunit"/>
    <property type="match status" value="1"/>
</dbReference>
<dbReference type="Gene3D" id="2.40.420.20">
    <property type="match status" value="1"/>
</dbReference>
<feature type="domain" description="CusB-like beta-barrel" evidence="3">
    <location>
        <begin position="38"/>
        <end position="112"/>
    </location>
</feature>
<dbReference type="EMBL" id="PEOG01000037">
    <property type="protein sequence ID" value="PIM52487.1"/>
    <property type="molecule type" value="Genomic_DNA"/>
</dbReference>
<dbReference type="AlphaFoldDB" id="A0A2G9C7X0"/>
<reference evidence="5 6" key="1">
    <citation type="submission" date="2017-11" db="EMBL/GenBank/DDBJ databases">
        <title>Draft genome sequence of Mitsuaria sp. HWN-4.</title>
        <authorList>
            <person name="Gundlapally S.R."/>
        </authorList>
    </citation>
    <scope>NUCLEOTIDE SEQUENCE [LARGE SCALE GENOMIC DNA]</scope>
    <source>
        <strain evidence="5 6">HWN-4</strain>
    </source>
</reference>
<dbReference type="NCBIfam" id="TIGR01730">
    <property type="entry name" value="RND_mfp"/>
    <property type="match status" value="1"/>
</dbReference>
<dbReference type="InterPro" id="IPR058792">
    <property type="entry name" value="Beta-barrel_RND_2"/>
</dbReference>
<organism evidence="5 6">
    <name type="scientific">Roseateles chitinivorans</name>
    <dbReference type="NCBI Taxonomy" id="2917965"/>
    <lineage>
        <taxon>Bacteria</taxon>
        <taxon>Pseudomonadati</taxon>
        <taxon>Pseudomonadota</taxon>
        <taxon>Betaproteobacteria</taxon>
        <taxon>Burkholderiales</taxon>
        <taxon>Sphaerotilaceae</taxon>
        <taxon>Roseateles</taxon>
    </lineage>
</organism>
<dbReference type="InterPro" id="IPR051909">
    <property type="entry name" value="MFP_Cation_Efflux"/>
</dbReference>
<accession>A0A2G9C7X0</accession>
<dbReference type="PANTHER" id="PTHR30097:SF4">
    <property type="entry name" value="SLR6042 PROTEIN"/>
    <property type="match status" value="1"/>
</dbReference>
<dbReference type="GO" id="GO:0022857">
    <property type="term" value="F:transmembrane transporter activity"/>
    <property type="evidence" value="ECO:0007669"/>
    <property type="project" value="InterPro"/>
</dbReference>
<dbReference type="OrthoDB" id="9806939at2"/>
<keyword evidence="2" id="KW-0813">Transport</keyword>
<dbReference type="Pfam" id="PF25975">
    <property type="entry name" value="CzcB_C"/>
    <property type="match status" value="1"/>
</dbReference>
<comment type="similarity">
    <text evidence="1">Belongs to the membrane fusion protein (MFP) (TC 8.A.1) family.</text>
</comment>
<evidence type="ECO:0000313" key="6">
    <source>
        <dbReference type="Proteomes" id="UP000231501"/>
    </source>
</evidence>
<dbReference type="Pfam" id="PF25954">
    <property type="entry name" value="Beta-barrel_RND_2"/>
    <property type="match status" value="1"/>
</dbReference>
<dbReference type="InterPro" id="IPR058649">
    <property type="entry name" value="CzcB_C"/>
</dbReference>
<dbReference type="GO" id="GO:0030313">
    <property type="term" value="C:cell envelope"/>
    <property type="evidence" value="ECO:0007669"/>
    <property type="project" value="TreeGrafter"/>
</dbReference>
<dbReference type="GO" id="GO:0015679">
    <property type="term" value="P:plasma membrane copper ion transport"/>
    <property type="evidence" value="ECO:0007669"/>
    <property type="project" value="TreeGrafter"/>
</dbReference>
<dbReference type="GO" id="GO:0016020">
    <property type="term" value="C:membrane"/>
    <property type="evidence" value="ECO:0007669"/>
    <property type="project" value="InterPro"/>
</dbReference>
<dbReference type="RefSeq" id="WP_143742351.1">
    <property type="nucleotide sequence ID" value="NZ_PEOG01000037.1"/>
</dbReference>
<name>A0A2G9C7X0_9BURK</name>
<evidence type="ECO:0000259" key="4">
    <source>
        <dbReference type="Pfam" id="PF25975"/>
    </source>
</evidence>
<feature type="domain" description="CzcB-like C-terminal circularly permuted SH3-like" evidence="4">
    <location>
        <begin position="119"/>
        <end position="172"/>
    </location>
</feature>
<dbReference type="Proteomes" id="UP000231501">
    <property type="component" value="Unassembled WGS sequence"/>
</dbReference>
<evidence type="ECO:0000256" key="1">
    <source>
        <dbReference type="ARBA" id="ARBA00009477"/>
    </source>
</evidence>
<proteinExistence type="inferred from homology"/>
<gene>
    <name evidence="5" type="ORF">CS062_14625</name>
</gene>
<keyword evidence="6" id="KW-1185">Reference proteome</keyword>